<proteinExistence type="predicted"/>
<name>A0A8B4I9E3_PSEFL</name>
<reference evidence="1 2" key="1">
    <citation type="submission" date="2018-06" db="EMBL/GenBank/DDBJ databases">
        <authorList>
            <consortium name="Pathogen Informatics"/>
            <person name="Doyle S."/>
        </authorList>
    </citation>
    <scope>NUCLEOTIDE SEQUENCE [LARGE SCALE GENOMIC DNA]</scope>
    <source>
        <strain evidence="1 2">NCTC10038</strain>
    </source>
</reference>
<organism evidence="1 2">
    <name type="scientific">Pseudomonas fluorescens</name>
    <dbReference type="NCBI Taxonomy" id="294"/>
    <lineage>
        <taxon>Bacteria</taxon>
        <taxon>Pseudomonadati</taxon>
        <taxon>Pseudomonadota</taxon>
        <taxon>Gammaproteobacteria</taxon>
        <taxon>Pseudomonadales</taxon>
        <taxon>Pseudomonadaceae</taxon>
        <taxon>Pseudomonas</taxon>
    </lineage>
</organism>
<evidence type="ECO:0000313" key="2">
    <source>
        <dbReference type="Proteomes" id="UP000248640"/>
    </source>
</evidence>
<accession>A0A8B4I9E3</accession>
<protein>
    <submittedName>
        <fullName evidence="1">Uncharacterized protein</fullName>
    </submittedName>
</protein>
<gene>
    <name evidence="1" type="ORF">NCTC10038_03679</name>
</gene>
<dbReference type="AlphaFoldDB" id="A0A8B4I9E3"/>
<dbReference type="Proteomes" id="UP000248640">
    <property type="component" value="Chromosome 1"/>
</dbReference>
<sequence length="34" mass="3681">MHKCIFHAKCIPLGMKKPAFGGLEIDVKGLNQVG</sequence>
<evidence type="ECO:0000313" key="1">
    <source>
        <dbReference type="EMBL" id="SQF92248.1"/>
    </source>
</evidence>
<dbReference type="EMBL" id="LS483372">
    <property type="protein sequence ID" value="SQF92248.1"/>
    <property type="molecule type" value="Genomic_DNA"/>
</dbReference>